<gene>
    <name evidence="2" type="ORF">RMSM_04671</name>
</gene>
<reference evidence="2 3" key="1">
    <citation type="journal article" date="2013" name="Mar. Genomics">
        <title>Expression of sulfatases in Rhodopirellula baltica and the diversity of sulfatases in the genus Rhodopirellula.</title>
        <authorList>
            <person name="Wegner C.E."/>
            <person name="Richter-Heitmann T."/>
            <person name="Klindworth A."/>
            <person name="Klockow C."/>
            <person name="Richter M."/>
            <person name="Achstetter T."/>
            <person name="Glockner F.O."/>
            <person name="Harder J."/>
        </authorList>
    </citation>
    <scope>NUCLEOTIDE SEQUENCE [LARGE SCALE GENOMIC DNA]</scope>
    <source>
        <strain evidence="2 3">SM1</strain>
    </source>
</reference>
<name>M5RSP4_9BACT</name>
<keyword evidence="1" id="KW-0472">Membrane</keyword>
<keyword evidence="1" id="KW-0812">Transmembrane</keyword>
<accession>M5RSP4</accession>
<evidence type="ECO:0000256" key="1">
    <source>
        <dbReference type="SAM" id="Phobius"/>
    </source>
</evidence>
<evidence type="ECO:0000313" key="3">
    <source>
        <dbReference type="Proteomes" id="UP000011991"/>
    </source>
</evidence>
<feature type="transmembrane region" description="Helical" evidence="1">
    <location>
        <begin position="48"/>
        <end position="69"/>
    </location>
</feature>
<proteinExistence type="predicted"/>
<protein>
    <submittedName>
        <fullName evidence="2">Uncharacterized protein</fullName>
    </submittedName>
</protein>
<keyword evidence="1" id="KW-1133">Transmembrane helix</keyword>
<dbReference type="PATRIC" id="fig|1265738.3.peg.4690"/>
<dbReference type="Proteomes" id="UP000011991">
    <property type="component" value="Unassembled WGS sequence"/>
</dbReference>
<evidence type="ECO:0000313" key="2">
    <source>
        <dbReference type="EMBL" id="EMI18407.1"/>
    </source>
</evidence>
<dbReference type="AlphaFoldDB" id="M5RSP4"/>
<dbReference type="EMBL" id="ANOG01000672">
    <property type="protein sequence ID" value="EMI18407.1"/>
    <property type="molecule type" value="Genomic_DNA"/>
</dbReference>
<comment type="caution">
    <text evidence="2">The sequence shown here is derived from an EMBL/GenBank/DDBJ whole genome shotgun (WGS) entry which is preliminary data.</text>
</comment>
<organism evidence="2 3">
    <name type="scientific">Rhodopirellula maiorica SM1</name>
    <dbReference type="NCBI Taxonomy" id="1265738"/>
    <lineage>
        <taxon>Bacteria</taxon>
        <taxon>Pseudomonadati</taxon>
        <taxon>Planctomycetota</taxon>
        <taxon>Planctomycetia</taxon>
        <taxon>Pirellulales</taxon>
        <taxon>Pirellulaceae</taxon>
        <taxon>Novipirellula</taxon>
    </lineage>
</organism>
<keyword evidence="3" id="KW-1185">Reference proteome</keyword>
<sequence length="77" mass="8526">MTSGCEAEFSTSSAVSSNKPQSVFISTHANLVQLYCFQSFVGYRVRRVVLVPIASFFGFRHVPAAFIFLPQPSVAFF</sequence>